<comment type="caution">
    <text evidence="5">The sequence shown here is derived from an EMBL/GenBank/DDBJ whole genome shotgun (WGS) entry which is preliminary data.</text>
</comment>
<dbReference type="InterPro" id="IPR005707">
    <property type="entry name" value="Ribosomal_uS2_euk/arc"/>
</dbReference>
<evidence type="ECO:0000256" key="3">
    <source>
        <dbReference type="ARBA" id="ARBA00023274"/>
    </source>
</evidence>
<evidence type="ECO:0000313" key="5">
    <source>
        <dbReference type="EMBL" id="KAH0505657.1"/>
    </source>
</evidence>
<evidence type="ECO:0000256" key="1">
    <source>
        <dbReference type="ARBA" id="ARBA00006242"/>
    </source>
</evidence>
<dbReference type="AlphaFoldDB" id="A0A8J6KWK2"/>
<organism evidence="5 6">
    <name type="scientific">Microtus ochrogaster</name>
    <name type="common">Prairie vole</name>
    <dbReference type="NCBI Taxonomy" id="79684"/>
    <lineage>
        <taxon>Eukaryota</taxon>
        <taxon>Metazoa</taxon>
        <taxon>Chordata</taxon>
        <taxon>Craniata</taxon>
        <taxon>Vertebrata</taxon>
        <taxon>Euteleostomi</taxon>
        <taxon>Mammalia</taxon>
        <taxon>Eutheria</taxon>
        <taxon>Euarchontoglires</taxon>
        <taxon>Glires</taxon>
        <taxon>Rodentia</taxon>
        <taxon>Myomorpha</taxon>
        <taxon>Muroidea</taxon>
        <taxon>Cricetidae</taxon>
        <taxon>Arvicolinae</taxon>
        <taxon>Microtus</taxon>
    </lineage>
</organism>
<dbReference type="PRINTS" id="PR00395">
    <property type="entry name" value="RIBOSOMALS2"/>
</dbReference>
<evidence type="ECO:0000256" key="4">
    <source>
        <dbReference type="ARBA" id="ARBA00035401"/>
    </source>
</evidence>
<dbReference type="GO" id="GO:0003735">
    <property type="term" value="F:structural constituent of ribosome"/>
    <property type="evidence" value="ECO:0007669"/>
    <property type="project" value="InterPro"/>
</dbReference>
<dbReference type="PANTHER" id="PTHR11489">
    <property type="entry name" value="40S RIBOSOMAL PROTEIN SA"/>
    <property type="match status" value="1"/>
</dbReference>
<evidence type="ECO:0000256" key="2">
    <source>
        <dbReference type="ARBA" id="ARBA00022980"/>
    </source>
</evidence>
<dbReference type="SUPFAM" id="SSF52313">
    <property type="entry name" value="Ribosomal protein S2"/>
    <property type="match status" value="1"/>
</dbReference>
<dbReference type="GO" id="GO:0006412">
    <property type="term" value="P:translation"/>
    <property type="evidence" value="ECO:0007669"/>
    <property type="project" value="InterPro"/>
</dbReference>
<dbReference type="Proteomes" id="UP000710432">
    <property type="component" value="Unassembled WGS sequence"/>
</dbReference>
<dbReference type="InterPro" id="IPR001865">
    <property type="entry name" value="Ribosomal_uS2"/>
</dbReference>
<name>A0A8J6KWK2_MICOH</name>
<dbReference type="Gene3D" id="3.40.50.10490">
    <property type="entry name" value="Glucose-6-phosphate isomerase like protein, domain 1"/>
    <property type="match status" value="1"/>
</dbReference>
<keyword evidence="3" id="KW-0687">Ribonucleoprotein</keyword>
<dbReference type="InterPro" id="IPR023591">
    <property type="entry name" value="Ribosomal_uS2_flav_dom_sf"/>
</dbReference>
<dbReference type="GO" id="GO:0015935">
    <property type="term" value="C:small ribosomal subunit"/>
    <property type="evidence" value="ECO:0007669"/>
    <property type="project" value="InterPro"/>
</dbReference>
<dbReference type="EMBL" id="JAATJU010024400">
    <property type="protein sequence ID" value="KAH0505657.1"/>
    <property type="molecule type" value="Genomic_DNA"/>
</dbReference>
<keyword evidence="2 5" id="KW-0689">Ribosomal protein</keyword>
<evidence type="ECO:0000313" key="6">
    <source>
        <dbReference type="Proteomes" id="UP000710432"/>
    </source>
</evidence>
<comment type="similarity">
    <text evidence="1">Belongs to the universal ribosomal protein uS2 family.</text>
</comment>
<gene>
    <name evidence="5" type="ORF">LTLLF_176390</name>
</gene>
<proteinExistence type="inferred from homology"/>
<sequence>MPLIPELERIIKQEETALSLSLILRFLEAGLPFCTEVEMEQYIYKWKSDSIHIINLKRTWEKLLCAARVIVAIENPADVSGISSRSTGQRAVLKFAAPSGAIPIVGPFTTGTFTNQIQAAFWEPRLLLVTNPRADH</sequence>
<accession>A0A8J6KWK2</accession>
<reference evidence="5" key="1">
    <citation type="submission" date="2020-03" db="EMBL/GenBank/DDBJ databases">
        <title>Studies in the Genomics of Life Span.</title>
        <authorList>
            <person name="Glass D."/>
        </authorList>
    </citation>
    <scope>NUCLEOTIDE SEQUENCE</scope>
    <source>
        <strain evidence="5">LTLLF</strain>
        <tissue evidence="5">Muscle</tissue>
    </source>
</reference>
<protein>
    <recommendedName>
        <fullName evidence="4">40S ribosomal protein SA</fullName>
    </recommendedName>
</protein>